<reference evidence="9" key="1">
    <citation type="submission" date="2017-01" db="EMBL/GenBank/DDBJ databases">
        <authorList>
            <person name="Varghese N."/>
            <person name="Submissions S."/>
        </authorList>
    </citation>
    <scope>NUCLEOTIDE SEQUENCE [LARGE SCALE GENOMIC DNA]</scope>
    <source>
        <strain evidence="9">DSM 21054</strain>
    </source>
</reference>
<dbReference type="PANTHER" id="PTHR43133:SF46">
    <property type="entry name" value="RNA POLYMERASE SIGMA-70 FACTOR ECF SUBFAMILY"/>
    <property type="match status" value="1"/>
</dbReference>
<sequence>MSEYPTYSNEALVQLIQQDDRMAFEILYRRLWVEMYDTAYQRLKNDAQAEDIVQDVFTSLWTRRASLNIDNVTGYLHTAVRFKVFNYVQRGAAHSFLEPFQSLASPANADDKLLEKELSALLAAYEAALPDKRRKIFQLYFHERLSTREIADMLDISQKTVQNQLGTTLQDLRAGVLPLLILLTSTLK</sequence>
<comment type="similarity">
    <text evidence="1">Belongs to the sigma-70 factor family. ECF subfamily.</text>
</comment>
<dbReference type="InterPro" id="IPR014284">
    <property type="entry name" value="RNA_pol_sigma-70_dom"/>
</dbReference>
<dbReference type="AlphaFoldDB" id="A0A1N7R9C8"/>
<dbReference type="SUPFAM" id="SSF88659">
    <property type="entry name" value="Sigma3 and sigma4 domains of RNA polymerase sigma factors"/>
    <property type="match status" value="1"/>
</dbReference>
<evidence type="ECO:0000256" key="2">
    <source>
        <dbReference type="ARBA" id="ARBA00023015"/>
    </source>
</evidence>
<dbReference type="Gene3D" id="1.10.10.10">
    <property type="entry name" value="Winged helix-like DNA-binding domain superfamily/Winged helix DNA-binding domain"/>
    <property type="match status" value="1"/>
</dbReference>
<organism evidence="8 9">
    <name type="scientific">Filimonas lacunae</name>
    <dbReference type="NCBI Taxonomy" id="477680"/>
    <lineage>
        <taxon>Bacteria</taxon>
        <taxon>Pseudomonadati</taxon>
        <taxon>Bacteroidota</taxon>
        <taxon>Chitinophagia</taxon>
        <taxon>Chitinophagales</taxon>
        <taxon>Chitinophagaceae</taxon>
        <taxon>Filimonas</taxon>
    </lineage>
</organism>
<dbReference type="Gene3D" id="1.10.1740.10">
    <property type="match status" value="1"/>
</dbReference>
<dbReference type="GO" id="GO:0003677">
    <property type="term" value="F:DNA binding"/>
    <property type="evidence" value="ECO:0007669"/>
    <property type="project" value="UniProtKB-KW"/>
</dbReference>
<feature type="domain" description="RNA polymerase sigma-70 region 2" evidence="6">
    <location>
        <begin position="29"/>
        <end position="90"/>
    </location>
</feature>
<gene>
    <name evidence="8" type="ORF">SAMN05421788_110271</name>
</gene>
<proteinExistence type="inferred from homology"/>
<dbReference type="NCBIfam" id="TIGR02937">
    <property type="entry name" value="sigma70-ECF"/>
    <property type="match status" value="1"/>
</dbReference>
<feature type="domain" description="RNA polymerase sigma-70 region 4" evidence="7">
    <location>
        <begin position="128"/>
        <end position="173"/>
    </location>
</feature>
<dbReference type="InterPro" id="IPR036388">
    <property type="entry name" value="WH-like_DNA-bd_sf"/>
</dbReference>
<evidence type="ECO:0000256" key="4">
    <source>
        <dbReference type="ARBA" id="ARBA00023125"/>
    </source>
</evidence>
<dbReference type="EMBL" id="FTOR01000010">
    <property type="protein sequence ID" value="SIT31746.1"/>
    <property type="molecule type" value="Genomic_DNA"/>
</dbReference>
<dbReference type="InterPro" id="IPR013325">
    <property type="entry name" value="RNA_pol_sigma_r2"/>
</dbReference>
<dbReference type="SUPFAM" id="SSF88946">
    <property type="entry name" value="Sigma2 domain of RNA polymerase sigma factors"/>
    <property type="match status" value="1"/>
</dbReference>
<dbReference type="InterPro" id="IPR007630">
    <property type="entry name" value="RNA_pol_sigma70_r4"/>
</dbReference>
<keyword evidence="5" id="KW-0804">Transcription</keyword>
<evidence type="ECO:0000259" key="6">
    <source>
        <dbReference type="Pfam" id="PF04542"/>
    </source>
</evidence>
<dbReference type="GO" id="GO:0006352">
    <property type="term" value="P:DNA-templated transcription initiation"/>
    <property type="evidence" value="ECO:0007669"/>
    <property type="project" value="InterPro"/>
</dbReference>
<keyword evidence="9" id="KW-1185">Reference proteome</keyword>
<dbReference type="Proteomes" id="UP000186917">
    <property type="component" value="Unassembled WGS sequence"/>
</dbReference>
<dbReference type="InterPro" id="IPR013324">
    <property type="entry name" value="RNA_pol_sigma_r3/r4-like"/>
</dbReference>
<evidence type="ECO:0000256" key="5">
    <source>
        <dbReference type="ARBA" id="ARBA00023163"/>
    </source>
</evidence>
<dbReference type="PANTHER" id="PTHR43133">
    <property type="entry name" value="RNA POLYMERASE ECF-TYPE SIGMA FACTO"/>
    <property type="match status" value="1"/>
</dbReference>
<dbReference type="OrthoDB" id="679904at2"/>
<dbReference type="STRING" id="477680.SAMN05421788_110271"/>
<keyword evidence="3" id="KW-0731">Sigma factor</keyword>
<dbReference type="Pfam" id="PF04545">
    <property type="entry name" value="Sigma70_r4"/>
    <property type="match status" value="1"/>
</dbReference>
<keyword evidence="2" id="KW-0805">Transcription regulation</keyword>
<protein>
    <submittedName>
        <fullName evidence="8">RNA polymerase sigma-70 factor, ECF subfamily</fullName>
    </submittedName>
</protein>
<dbReference type="Pfam" id="PF04542">
    <property type="entry name" value="Sigma70_r2"/>
    <property type="match status" value="1"/>
</dbReference>
<evidence type="ECO:0000313" key="9">
    <source>
        <dbReference type="Proteomes" id="UP000186917"/>
    </source>
</evidence>
<evidence type="ECO:0000313" key="8">
    <source>
        <dbReference type="EMBL" id="SIT31746.1"/>
    </source>
</evidence>
<dbReference type="RefSeq" id="WP_076381840.1">
    <property type="nucleotide sequence ID" value="NZ_AP017422.1"/>
</dbReference>
<keyword evidence="4" id="KW-0238">DNA-binding</keyword>
<evidence type="ECO:0000259" key="7">
    <source>
        <dbReference type="Pfam" id="PF04545"/>
    </source>
</evidence>
<dbReference type="InterPro" id="IPR007627">
    <property type="entry name" value="RNA_pol_sigma70_r2"/>
</dbReference>
<evidence type="ECO:0000256" key="3">
    <source>
        <dbReference type="ARBA" id="ARBA00023082"/>
    </source>
</evidence>
<name>A0A1N7R9C8_9BACT</name>
<dbReference type="GO" id="GO:0016987">
    <property type="term" value="F:sigma factor activity"/>
    <property type="evidence" value="ECO:0007669"/>
    <property type="project" value="UniProtKB-KW"/>
</dbReference>
<evidence type="ECO:0000256" key="1">
    <source>
        <dbReference type="ARBA" id="ARBA00010641"/>
    </source>
</evidence>
<accession>A0A1N7R9C8</accession>
<dbReference type="InterPro" id="IPR039425">
    <property type="entry name" value="RNA_pol_sigma-70-like"/>
</dbReference>